<evidence type="ECO:0000259" key="17">
    <source>
        <dbReference type="PROSITE" id="PS51194"/>
    </source>
</evidence>
<dbReference type="CDD" id="cd18787">
    <property type="entry name" value="SF2_C_DEAD"/>
    <property type="match status" value="1"/>
</dbReference>
<organism evidence="19 20">
    <name type="scientific">Taphrina deformans (strain PYCC 5710 / ATCC 11124 / CBS 356.35 / IMI 108563 / JCM 9778 / NBRC 8474)</name>
    <name type="common">Peach leaf curl fungus</name>
    <name type="synonym">Lalaria deformans</name>
    <dbReference type="NCBI Taxonomy" id="1097556"/>
    <lineage>
        <taxon>Eukaryota</taxon>
        <taxon>Fungi</taxon>
        <taxon>Dikarya</taxon>
        <taxon>Ascomycota</taxon>
        <taxon>Taphrinomycotina</taxon>
        <taxon>Taphrinomycetes</taxon>
        <taxon>Taphrinales</taxon>
        <taxon>Taphrinaceae</taxon>
        <taxon>Taphrina</taxon>
    </lineage>
</organism>
<evidence type="ECO:0000256" key="13">
    <source>
        <dbReference type="RuleBase" id="RU000492"/>
    </source>
</evidence>
<dbReference type="VEuPathDB" id="FungiDB:TAPDE_004862"/>
<dbReference type="PROSITE" id="PS51195">
    <property type="entry name" value="Q_MOTIF"/>
    <property type="match status" value="1"/>
</dbReference>
<dbReference type="InterPro" id="IPR025313">
    <property type="entry name" value="SPB4-like_CTE"/>
</dbReference>
<keyword evidence="20" id="KW-1185">Reference proteome</keyword>
<comment type="subcellular location">
    <subcellularLocation>
        <location evidence="1">Nucleus</location>
        <location evidence="1">Nucleolus</location>
    </subcellularLocation>
</comment>
<dbReference type="Gene3D" id="3.40.50.300">
    <property type="entry name" value="P-loop containing nucleotide triphosphate hydrolases"/>
    <property type="match status" value="2"/>
</dbReference>
<dbReference type="eggNOG" id="KOG0345">
    <property type="taxonomic scope" value="Eukaryota"/>
</dbReference>
<comment type="function">
    <text evidence="14">RNA helicase.</text>
</comment>
<dbReference type="STRING" id="1097556.R4XEW1"/>
<evidence type="ECO:0000256" key="2">
    <source>
        <dbReference type="ARBA" id="ARBA00022517"/>
    </source>
</evidence>
<keyword evidence="2" id="KW-0690">Ribosome biogenesis</keyword>
<dbReference type="Pfam" id="PF13959">
    <property type="entry name" value="CTE_SPB4"/>
    <property type="match status" value="1"/>
</dbReference>
<dbReference type="PROSITE" id="PS51194">
    <property type="entry name" value="HELICASE_CTER"/>
    <property type="match status" value="1"/>
</dbReference>
<dbReference type="PANTHER" id="PTHR24031">
    <property type="entry name" value="RNA HELICASE"/>
    <property type="match status" value="1"/>
</dbReference>
<evidence type="ECO:0000256" key="9">
    <source>
        <dbReference type="ARBA" id="ARBA00023054"/>
    </source>
</evidence>
<dbReference type="PROSITE" id="PS51192">
    <property type="entry name" value="HELICASE_ATP_BIND_1"/>
    <property type="match status" value="1"/>
</dbReference>
<dbReference type="PROSITE" id="PS00039">
    <property type="entry name" value="DEAD_ATP_HELICASE"/>
    <property type="match status" value="1"/>
</dbReference>
<reference evidence="19 20" key="1">
    <citation type="journal article" date="2013" name="MBio">
        <title>Genome sequencing of the plant pathogen Taphrina deformans, the causal agent of peach leaf curl.</title>
        <authorList>
            <person name="Cisse O.H."/>
            <person name="Almeida J.M.G.C.F."/>
            <person name="Fonseca A."/>
            <person name="Kumar A.A."/>
            <person name="Salojaervi J."/>
            <person name="Overmyer K."/>
            <person name="Hauser P.M."/>
            <person name="Pagni M."/>
        </authorList>
    </citation>
    <scope>NUCLEOTIDE SEQUENCE [LARGE SCALE GENOMIC DNA]</scope>
    <source>
        <strain evidence="20">PYCC 5710 / ATCC 11124 / CBS 356.35 / IMI 108563 / JCM 9778 / NBRC 8474</strain>
    </source>
</reference>
<evidence type="ECO:0000256" key="14">
    <source>
        <dbReference type="RuleBase" id="RU365068"/>
    </source>
</evidence>
<dbReference type="Pfam" id="PF23681">
    <property type="entry name" value="CTT_SPB4"/>
    <property type="match status" value="1"/>
</dbReference>
<comment type="catalytic activity">
    <reaction evidence="14">
        <text>ATP + H2O = ADP + phosphate + H(+)</text>
        <dbReference type="Rhea" id="RHEA:13065"/>
        <dbReference type="ChEBI" id="CHEBI:15377"/>
        <dbReference type="ChEBI" id="CHEBI:15378"/>
        <dbReference type="ChEBI" id="CHEBI:30616"/>
        <dbReference type="ChEBI" id="CHEBI:43474"/>
        <dbReference type="ChEBI" id="CHEBI:456216"/>
        <dbReference type="EC" id="3.6.4.13"/>
    </reaction>
</comment>
<dbReference type="OrthoDB" id="7396459at2759"/>
<evidence type="ECO:0000256" key="10">
    <source>
        <dbReference type="ARBA" id="ARBA00023242"/>
    </source>
</evidence>
<dbReference type="InterPro" id="IPR056330">
    <property type="entry name" value="CTT_SPB4"/>
</dbReference>
<dbReference type="InterPro" id="IPR014014">
    <property type="entry name" value="RNA_helicase_DEAD_Q_motif"/>
</dbReference>
<evidence type="ECO:0000256" key="15">
    <source>
        <dbReference type="SAM" id="MobiDB-lite"/>
    </source>
</evidence>
<dbReference type="GO" id="GO:0003724">
    <property type="term" value="F:RNA helicase activity"/>
    <property type="evidence" value="ECO:0007669"/>
    <property type="project" value="UniProtKB-EC"/>
</dbReference>
<keyword evidence="9" id="KW-0175">Coiled coil</keyword>
<dbReference type="SMART" id="SM00490">
    <property type="entry name" value="HELICc"/>
    <property type="match status" value="1"/>
</dbReference>
<dbReference type="SMART" id="SM01178">
    <property type="entry name" value="DUF4217"/>
    <property type="match status" value="1"/>
</dbReference>
<dbReference type="SUPFAM" id="SSF52540">
    <property type="entry name" value="P-loop containing nucleoside triphosphate hydrolases"/>
    <property type="match status" value="2"/>
</dbReference>
<evidence type="ECO:0000313" key="19">
    <source>
        <dbReference type="EMBL" id="CCG84402.1"/>
    </source>
</evidence>
<sequence length="695" mass="77642">MSSRSWDSLELTTWMSDAISTMGFEEMTPVQASTIPLFMKHKDVVVEAVTGSGKTLAFLVPLVERLLRREDALAHHHIGALVVCPTRELAMQIYTVLNSLLLLAPEKVIDGSVKDDEVQQQVMEGGNIETETETKDHGSDEEQEEHEIDPLANAKTLGLSAQLLIGGTTSVQQDVLKFRQASPTILIGTPGRINDFFNTSSSAKTKELEVLVMDEADRLLDMGFQDVLHSIIARLPKQRRTGLFSATMTDAVSQLVRTGLRNPVKIVVQVKAKAGGDRRTPTSLQIGYMVVRPEEKIAQMIRLLHYSLDEDHLTKSIVYFPTCAAVDYFQPLLSCMTQLKKFTIIPLHGKQAPSVRQKNFKRFVSLGAGTPSVLFTTDLAARGLDVPDVDLVLQIDPPQDPSAFAHRCGRAGRAGRPGKAIVLLNRGREEEYVPFLEVRKTPVARIPRLTASYQVSNDGEDLDDGAKVVNDKLKTLVRKDRDLYERGMKAFVSYVRFYSKHQAAYIFRIKDLDLAGAATSYGLLRLPTMPELKGQEIVYENETVDMNTFGYADKAREAARLEALKKAREVADQNPASQDLDRHKKHERKKVVPAWSNKVDAHDRKEARRDKKKRKREAESKLQLEQKLAAKGPNAPPSDSDDDDGEQDWKDLRREKKKKLTSSRRGRKGEEDDDEAGESDGAAAANVGRNMFEDM</sequence>
<dbReference type="InterPro" id="IPR000629">
    <property type="entry name" value="RNA-helicase_DEAD-box_CS"/>
</dbReference>
<keyword evidence="7 13" id="KW-0067">ATP-binding</keyword>
<keyword evidence="6 13" id="KW-0347">Helicase</keyword>
<feature type="compositionally biased region" description="Basic residues" evidence="15">
    <location>
        <begin position="655"/>
        <end position="667"/>
    </location>
</feature>
<feature type="domain" description="DEAD-box RNA helicase Q" evidence="18">
    <location>
        <begin position="4"/>
        <end position="32"/>
    </location>
</feature>
<evidence type="ECO:0000256" key="6">
    <source>
        <dbReference type="ARBA" id="ARBA00022806"/>
    </source>
</evidence>
<feature type="domain" description="Helicase C-terminal" evidence="17">
    <location>
        <begin position="300"/>
        <end position="454"/>
    </location>
</feature>
<evidence type="ECO:0000259" key="18">
    <source>
        <dbReference type="PROSITE" id="PS51195"/>
    </source>
</evidence>
<keyword evidence="10" id="KW-0539">Nucleus</keyword>
<feature type="region of interest" description="Disordered" evidence="15">
    <location>
        <begin position="567"/>
        <end position="695"/>
    </location>
</feature>
<evidence type="ECO:0000256" key="4">
    <source>
        <dbReference type="ARBA" id="ARBA00022741"/>
    </source>
</evidence>
<accession>R4XEW1</accession>
<proteinExistence type="inferred from homology"/>
<feature type="region of interest" description="Disordered" evidence="15">
    <location>
        <begin position="123"/>
        <end position="145"/>
    </location>
</feature>
<evidence type="ECO:0000313" key="20">
    <source>
        <dbReference type="Proteomes" id="UP000013776"/>
    </source>
</evidence>
<evidence type="ECO:0000256" key="7">
    <source>
        <dbReference type="ARBA" id="ARBA00022840"/>
    </source>
</evidence>
<comment type="caution">
    <text evidence="19">The sequence shown here is derived from an EMBL/GenBank/DDBJ whole genome shotgun (WGS) entry which is preliminary data.</text>
</comment>
<dbReference type="Proteomes" id="UP000013776">
    <property type="component" value="Unassembled WGS sequence"/>
</dbReference>
<dbReference type="InterPro" id="IPR014001">
    <property type="entry name" value="Helicase_ATP-bd"/>
</dbReference>
<keyword evidence="8 14" id="KW-0694">RNA-binding</keyword>
<dbReference type="CDD" id="cd17960">
    <property type="entry name" value="DEADc_DDX55"/>
    <property type="match status" value="1"/>
</dbReference>
<dbReference type="InterPro" id="IPR011545">
    <property type="entry name" value="DEAD/DEAH_box_helicase_dom"/>
</dbReference>
<dbReference type="GO" id="GO:0003723">
    <property type="term" value="F:RNA binding"/>
    <property type="evidence" value="ECO:0007669"/>
    <property type="project" value="UniProtKB-UniRule"/>
</dbReference>
<dbReference type="InterPro" id="IPR027417">
    <property type="entry name" value="P-loop_NTPase"/>
</dbReference>
<feature type="short sequence motif" description="Q motif" evidence="12">
    <location>
        <begin position="4"/>
        <end position="32"/>
    </location>
</feature>
<dbReference type="EC" id="3.6.4.13" evidence="14"/>
<evidence type="ECO:0000256" key="1">
    <source>
        <dbReference type="ARBA" id="ARBA00004604"/>
    </source>
</evidence>
<evidence type="ECO:0000256" key="11">
    <source>
        <dbReference type="ARBA" id="ARBA00038002"/>
    </source>
</evidence>
<dbReference type="SMART" id="SM00487">
    <property type="entry name" value="DEXDc"/>
    <property type="match status" value="1"/>
</dbReference>
<comment type="similarity">
    <text evidence="11">Belongs to the DEAD box helicase family. DDX55/SPB4 subfamily.</text>
</comment>
<evidence type="ECO:0000256" key="5">
    <source>
        <dbReference type="ARBA" id="ARBA00022801"/>
    </source>
</evidence>
<protein>
    <recommendedName>
        <fullName evidence="14">ATP-dependent RNA helicase</fullName>
        <ecNumber evidence="14">3.6.4.13</ecNumber>
    </recommendedName>
</protein>
<dbReference type="Pfam" id="PF00270">
    <property type="entry name" value="DEAD"/>
    <property type="match status" value="2"/>
</dbReference>
<dbReference type="InterPro" id="IPR001650">
    <property type="entry name" value="Helicase_C-like"/>
</dbReference>
<keyword evidence="3" id="KW-0698">rRNA processing</keyword>
<comment type="domain">
    <text evidence="14">The Q motif is unique to and characteristic of the DEAD box family of RNA helicases and controls ATP binding and hydrolysis.</text>
</comment>
<dbReference type="Pfam" id="PF00271">
    <property type="entry name" value="Helicase_C"/>
    <property type="match status" value="1"/>
</dbReference>
<dbReference type="GO" id="GO:0005524">
    <property type="term" value="F:ATP binding"/>
    <property type="evidence" value="ECO:0007669"/>
    <property type="project" value="UniProtKB-UniRule"/>
</dbReference>
<dbReference type="EMBL" id="CAHR02000232">
    <property type="protein sequence ID" value="CCG84402.1"/>
    <property type="molecule type" value="Genomic_DNA"/>
</dbReference>
<evidence type="ECO:0000259" key="16">
    <source>
        <dbReference type="PROSITE" id="PS51192"/>
    </source>
</evidence>
<feature type="compositionally biased region" description="Basic and acidic residues" evidence="15">
    <location>
        <begin position="599"/>
        <end position="609"/>
    </location>
</feature>
<dbReference type="GO" id="GO:0016887">
    <property type="term" value="F:ATP hydrolysis activity"/>
    <property type="evidence" value="ECO:0007669"/>
    <property type="project" value="RHEA"/>
</dbReference>
<feature type="domain" description="Helicase ATP-binding" evidence="16">
    <location>
        <begin position="35"/>
        <end position="266"/>
    </location>
</feature>
<evidence type="ECO:0000256" key="3">
    <source>
        <dbReference type="ARBA" id="ARBA00022552"/>
    </source>
</evidence>
<evidence type="ECO:0000256" key="8">
    <source>
        <dbReference type="ARBA" id="ARBA00022884"/>
    </source>
</evidence>
<keyword evidence="4 13" id="KW-0547">Nucleotide-binding</keyword>
<dbReference type="GO" id="GO:0005730">
    <property type="term" value="C:nucleolus"/>
    <property type="evidence" value="ECO:0007669"/>
    <property type="project" value="UniProtKB-SubCell"/>
</dbReference>
<evidence type="ECO:0000256" key="12">
    <source>
        <dbReference type="PROSITE-ProRule" id="PRU00552"/>
    </source>
</evidence>
<dbReference type="GO" id="GO:0006364">
    <property type="term" value="P:rRNA processing"/>
    <property type="evidence" value="ECO:0007669"/>
    <property type="project" value="UniProtKB-KW"/>
</dbReference>
<keyword evidence="5 13" id="KW-0378">Hydrolase</keyword>
<dbReference type="AlphaFoldDB" id="R4XEW1"/>
<gene>
    <name evidence="19" type="ORF">TAPDE_004862</name>
</gene>
<name>R4XEW1_TAPDE</name>